<dbReference type="Proteomes" id="UP001152747">
    <property type="component" value="Unassembled WGS sequence"/>
</dbReference>
<dbReference type="EMBL" id="CANHGI010000001">
    <property type="protein sequence ID" value="CAI5437666.1"/>
    <property type="molecule type" value="Genomic_DNA"/>
</dbReference>
<accession>A0A9P1I2S3</accession>
<evidence type="ECO:0000313" key="2">
    <source>
        <dbReference type="Proteomes" id="UP001152747"/>
    </source>
</evidence>
<evidence type="ECO:0000313" key="1">
    <source>
        <dbReference type="EMBL" id="CAI5437666.1"/>
    </source>
</evidence>
<proteinExistence type="predicted"/>
<name>A0A9P1I2S3_9PELO</name>
<keyword evidence="2" id="KW-1185">Reference proteome</keyword>
<organism evidence="1 2">
    <name type="scientific">Caenorhabditis angaria</name>
    <dbReference type="NCBI Taxonomy" id="860376"/>
    <lineage>
        <taxon>Eukaryota</taxon>
        <taxon>Metazoa</taxon>
        <taxon>Ecdysozoa</taxon>
        <taxon>Nematoda</taxon>
        <taxon>Chromadorea</taxon>
        <taxon>Rhabditida</taxon>
        <taxon>Rhabditina</taxon>
        <taxon>Rhabditomorpha</taxon>
        <taxon>Rhabditoidea</taxon>
        <taxon>Rhabditidae</taxon>
        <taxon>Peloderinae</taxon>
        <taxon>Caenorhabditis</taxon>
    </lineage>
</organism>
<sequence>MALNQFSVELADGVKLIVAGWVGGHNVDLMEDNEQLPNATGAVYHISQMINNKKIKSTKESKAKNVCGENATGSVYRISQMINNKKIKSTKESIKLLLAAYDELGIVDSTFKNISGSRKDFFDGIEYICVRIAFKKDEENAREVINNFLAEGKTKFADLRDSLKKHPNPFESWIRRRLSMYMSEAEIFKCAREMGNKEDFVEWMMKNVRADKRSSYTVENLQPRFDNYVKNRKKVKKNVLF</sequence>
<protein>
    <submittedName>
        <fullName evidence="1">Uncharacterized protein</fullName>
    </submittedName>
</protein>
<comment type="caution">
    <text evidence="1">The sequence shown here is derived from an EMBL/GenBank/DDBJ whole genome shotgun (WGS) entry which is preliminary data.</text>
</comment>
<reference evidence="1" key="1">
    <citation type="submission" date="2022-11" db="EMBL/GenBank/DDBJ databases">
        <authorList>
            <person name="Kikuchi T."/>
        </authorList>
    </citation>
    <scope>NUCLEOTIDE SEQUENCE</scope>
    <source>
        <strain evidence="1">PS1010</strain>
    </source>
</reference>
<dbReference type="AlphaFoldDB" id="A0A9P1I2S3"/>
<gene>
    <name evidence="1" type="ORF">CAMP_LOCUS303</name>
</gene>